<dbReference type="AlphaFoldDB" id="A0AAD2F290"/>
<sequence length="159" mass="16184">MSFAWVPMALMIFFAGLIAQAFDTAQAVPGAGAAGQMQAVARVRAQQIAVFSSACSQAATASPGLVSPNIAVALPNGVAIAPGATCMTTSAPGGGRYVYAWMPANGGTSAQVYAITQSDRAWWRVTATGIGTNMTDAQTLAFPASITAPAIVRFTQVNP</sequence>
<keyword evidence="1" id="KW-0732">Signal</keyword>
<feature type="chain" id="PRO_5042225980" description="Pilus assembly protein" evidence="1">
    <location>
        <begin position="22"/>
        <end position="159"/>
    </location>
</feature>
<feature type="signal peptide" evidence="1">
    <location>
        <begin position="1"/>
        <end position="21"/>
    </location>
</feature>
<name>A0AAD2F290_9RALS</name>
<proteinExistence type="predicted"/>
<organism evidence="2 3">
    <name type="scientific">Ralstonia thomasii</name>
    <dbReference type="NCBI Taxonomy" id="3058596"/>
    <lineage>
        <taxon>Bacteria</taxon>
        <taxon>Pseudomonadati</taxon>
        <taxon>Pseudomonadota</taxon>
        <taxon>Betaproteobacteria</taxon>
        <taxon>Burkholderiales</taxon>
        <taxon>Burkholderiaceae</taxon>
        <taxon>Ralstonia</taxon>
    </lineage>
</organism>
<dbReference type="GeneID" id="34794338"/>
<dbReference type="Proteomes" id="UP001189756">
    <property type="component" value="Unassembled WGS sequence"/>
</dbReference>
<evidence type="ECO:0000313" key="3">
    <source>
        <dbReference type="Proteomes" id="UP001189756"/>
    </source>
</evidence>
<protein>
    <recommendedName>
        <fullName evidence="4">Pilus assembly protein</fullName>
    </recommendedName>
</protein>
<evidence type="ECO:0000313" key="2">
    <source>
        <dbReference type="EMBL" id="CAJ0806605.1"/>
    </source>
</evidence>
<dbReference type="EMBL" id="CATZAZ010000015">
    <property type="protein sequence ID" value="CAJ0806605.1"/>
    <property type="molecule type" value="Genomic_DNA"/>
</dbReference>
<gene>
    <name evidence="2" type="ORF">R77560_04449</name>
</gene>
<evidence type="ECO:0008006" key="4">
    <source>
        <dbReference type="Google" id="ProtNLM"/>
    </source>
</evidence>
<accession>A0AAD2F290</accession>
<dbReference type="RefSeq" id="WP_024542487.1">
    <property type="nucleotide sequence ID" value="NZ_CATZAZ010000015.1"/>
</dbReference>
<comment type="caution">
    <text evidence="2">The sequence shown here is derived from an EMBL/GenBank/DDBJ whole genome shotgun (WGS) entry which is preliminary data.</text>
</comment>
<evidence type="ECO:0000256" key="1">
    <source>
        <dbReference type="SAM" id="SignalP"/>
    </source>
</evidence>
<reference evidence="2" key="1">
    <citation type="submission" date="2023-07" db="EMBL/GenBank/DDBJ databases">
        <authorList>
            <person name="Peeters C."/>
        </authorList>
    </citation>
    <scope>NUCLEOTIDE SEQUENCE</scope>
    <source>
        <strain evidence="2">R-77560</strain>
    </source>
</reference>